<gene>
    <name evidence="4" type="ORF">SAMN05216375_13914</name>
    <name evidence="3" type="ORF">TR210_2867</name>
</gene>
<proteinExistence type="predicted"/>
<evidence type="ECO:0000259" key="2">
    <source>
        <dbReference type="PROSITE" id="PS51372"/>
    </source>
</evidence>
<dbReference type="RefSeq" id="WP_068624864.1">
    <property type="nucleotide sequence ID" value="NZ_FJNB01000032.1"/>
</dbReference>
<protein>
    <submittedName>
        <fullName evidence="4">Lichenan operon transcriptional antiterminator</fullName>
    </submittedName>
</protein>
<dbReference type="InterPro" id="IPR036634">
    <property type="entry name" value="PRD_sf"/>
</dbReference>
<keyword evidence="1" id="KW-0677">Repeat</keyword>
<dbReference type="PROSITE" id="PS51372">
    <property type="entry name" value="PRD_2"/>
    <property type="match status" value="1"/>
</dbReference>
<organism evidence="3 5">
    <name type="scientific">Trichococcus ilyis</name>
    <dbReference type="NCBI Taxonomy" id="640938"/>
    <lineage>
        <taxon>Bacteria</taxon>
        <taxon>Bacillati</taxon>
        <taxon>Bacillota</taxon>
        <taxon>Bacilli</taxon>
        <taxon>Lactobacillales</taxon>
        <taxon>Carnobacteriaceae</taxon>
        <taxon>Trichococcus</taxon>
    </lineage>
</organism>
<dbReference type="PANTHER" id="PTHR30185:SF13">
    <property type="entry name" value="LICABCH OPERON REGULATOR-RELATED"/>
    <property type="match status" value="1"/>
</dbReference>
<dbReference type="AlphaFoldDB" id="A0A143Z8S5"/>
<dbReference type="PANTHER" id="PTHR30185">
    <property type="entry name" value="CRYPTIC BETA-GLUCOSIDE BGL OPERON ANTITERMINATOR"/>
    <property type="match status" value="1"/>
</dbReference>
<dbReference type="SUPFAM" id="SSF46785">
    <property type="entry name" value="Winged helix' DNA-binding domain"/>
    <property type="match status" value="1"/>
</dbReference>
<dbReference type="EMBL" id="FNYT01000039">
    <property type="protein sequence ID" value="SEJ92374.1"/>
    <property type="molecule type" value="Genomic_DNA"/>
</dbReference>
<feature type="domain" description="PRD" evidence="2">
    <location>
        <begin position="292"/>
        <end position="399"/>
    </location>
</feature>
<dbReference type="GO" id="GO:0006355">
    <property type="term" value="P:regulation of DNA-templated transcription"/>
    <property type="evidence" value="ECO:0007669"/>
    <property type="project" value="InterPro"/>
</dbReference>
<dbReference type="InterPro" id="IPR036390">
    <property type="entry name" value="WH_DNA-bd_sf"/>
</dbReference>
<dbReference type="SUPFAM" id="SSF63520">
    <property type="entry name" value="PTS-regulatory domain, PRD"/>
    <property type="match status" value="1"/>
</dbReference>
<accession>A0A143Z8S5</accession>
<dbReference type="OrthoDB" id="3239954at2"/>
<dbReference type="Gene3D" id="1.10.1790.10">
    <property type="entry name" value="PRD domain"/>
    <property type="match status" value="1"/>
</dbReference>
<dbReference type="Proteomes" id="UP000076878">
    <property type="component" value="Unassembled WGS sequence"/>
</dbReference>
<dbReference type="InterPro" id="IPR011608">
    <property type="entry name" value="PRD"/>
</dbReference>
<dbReference type="Pfam" id="PF00874">
    <property type="entry name" value="PRD"/>
    <property type="match status" value="1"/>
</dbReference>
<sequence length="494" mass="55820">MNRRYREILNSILNTEGCITGAELAKHCDVSVRTIREDVKGLNELLKGHNIQIDAIIKKGYCLNEESKRLIKQHSIMKSVLDHEDIMGAPDSPLDRQMYILAKLTGGNRFHVDELADALHVSQSTINKDVASVKKWLKTKPKTDLQSSLNDGISLKADENTRRNIISWILGARLNTSTISKYWQYLFGEKEIGQSTAALYRIVRAKTNENGYYLSGHSSQSFCLEILAAAKRQQAGHTVSEAPGSALSKVMAGIREAAEVFLGVPLPDAAWQLLQQQFEAKQFLFGTDTARLVDQETITVVDDFLGTIADKFNIRLDLHEEAREKLLLYVGPMLRRVRFSYCLPNPINESNIKTRQLEYKLAKEMATIIKRELGLPIGRIEIVYLTVLLESMNKFWKQKLRTAIVSDFDESVNSLLRENVAARFGDSLSIARLYTYQDFMYAPEEALAETDFVISTSTIAAITDIAFVVVHPIMGKKDFDSISDCLEKLKMFKR</sequence>
<dbReference type="Pfam" id="PF08279">
    <property type="entry name" value="HTH_11"/>
    <property type="match status" value="1"/>
</dbReference>
<dbReference type="EMBL" id="FJNB01000032">
    <property type="protein sequence ID" value="CZR10142.1"/>
    <property type="molecule type" value="Genomic_DNA"/>
</dbReference>
<dbReference type="Gene3D" id="1.10.10.10">
    <property type="entry name" value="Winged helix-like DNA-binding domain superfamily/Winged helix DNA-binding domain"/>
    <property type="match status" value="1"/>
</dbReference>
<reference evidence="4 6" key="2">
    <citation type="submission" date="2016-10" db="EMBL/GenBank/DDBJ databases">
        <authorList>
            <person name="Varghese N."/>
            <person name="Submissions S."/>
        </authorList>
    </citation>
    <scope>NUCLEOTIDE SEQUENCE [LARGE SCALE GENOMIC DNA]</scope>
    <source>
        <strain evidence="4 6">DSM 22150</strain>
    </source>
</reference>
<evidence type="ECO:0000313" key="4">
    <source>
        <dbReference type="EMBL" id="SEJ92374.1"/>
    </source>
</evidence>
<evidence type="ECO:0000313" key="3">
    <source>
        <dbReference type="EMBL" id="CZR10142.1"/>
    </source>
</evidence>
<reference evidence="3 5" key="1">
    <citation type="submission" date="2016-02" db="EMBL/GenBank/DDBJ databases">
        <authorList>
            <person name="Wen L."/>
            <person name="He K."/>
            <person name="Yang H."/>
        </authorList>
    </citation>
    <scope>NUCLEOTIDE SEQUENCE [LARGE SCALE GENOMIC DNA]</scope>
    <source>
        <strain evidence="3">Trichococcus_R210</strain>
    </source>
</reference>
<dbReference type="InterPro" id="IPR050661">
    <property type="entry name" value="BglG_antiterminators"/>
</dbReference>
<dbReference type="STRING" id="640938.TR210_2867"/>
<dbReference type="Proteomes" id="UP000199280">
    <property type="component" value="Unassembled WGS sequence"/>
</dbReference>
<name>A0A143Z8S5_9LACT</name>
<dbReference type="InterPro" id="IPR036388">
    <property type="entry name" value="WH-like_DNA-bd_sf"/>
</dbReference>
<keyword evidence="6" id="KW-1185">Reference proteome</keyword>
<dbReference type="InterPro" id="IPR013196">
    <property type="entry name" value="HTH_11"/>
</dbReference>
<evidence type="ECO:0000313" key="5">
    <source>
        <dbReference type="Proteomes" id="UP000076878"/>
    </source>
</evidence>
<evidence type="ECO:0000256" key="1">
    <source>
        <dbReference type="ARBA" id="ARBA00022737"/>
    </source>
</evidence>
<evidence type="ECO:0000313" key="6">
    <source>
        <dbReference type="Proteomes" id="UP000199280"/>
    </source>
</evidence>